<dbReference type="Gene3D" id="1.10.510.10">
    <property type="entry name" value="Transferase(Phosphotransferase) domain 1"/>
    <property type="match status" value="1"/>
</dbReference>
<protein>
    <recommendedName>
        <fullName evidence="2">Protein kinase domain-containing protein</fullName>
    </recommendedName>
</protein>
<feature type="region of interest" description="Disordered" evidence="1">
    <location>
        <begin position="494"/>
        <end position="599"/>
    </location>
</feature>
<feature type="region of interest" description="Disordered" evidence="1">
    <location>
        <begin position="334"/>
        <end position="365"/>
    </location>
</feature>
<proteinExistence type="predicted"/>
<dbReference type="PANTHER" id="PTHR38248:SF2">
    <property type="entry name" value="FUNK1 11"/>
    <property type="match status" value="1"/>
</dbReference>
<feature type="compositionally biased region" description="Polar residues" evidence="1">
    <location>
        <begin position="556"/>
        <end position="572"/>
    </location>
</feature>
<organism evidence="3 4">
    <name type="scientific">Polyporus arcularius HHB13444</name>
    <dbReference type="NCBI Taxonomy" id="1314778"/>
    <lineage>
        <taxon>Eukaryota</taxon>
        <taxon>Fungi</taxon>
        <taxon>Dikarya</taxon>
        <taxon>Basidiomycota</taxon>
        <taxon>Agaricomycotina</taxon>
        <taxon>Agaricomycetes</taxon>
        <taxon>Polyporales</taxon>
        <taxon>Polyporaceae</taxon>
        <taxon>Polyporus</taxon>
    </lineage>
</organism>
<dbReference type="InterPro" id="IPR000719">
    <property type="entry name" value="Prot_kinase_dom"/>
</dbReference>
<dbReference type="AlphaFoldDB" id="A0A5C3PQ28"/>
<dbReference type="Proteomes" id="UP000308197">
    <property type="component" value="Unassembled WGS sequence"/>
</dbReference>
<accession>A0A5C3PQ28</accession>
<dbReference type="InterPro" id="IPR040976">
    <property type="entry name" value="Pkinase_fungal"/>
</dbReference>
<evidence type="ECO:0000313" key="4">
    <source>
        <dbReference type="Proteomes" id="UP000308197"/>
    </source>
</evidence>
<evidence type="ECO:0000256" key="1">
    <source>
        <dbReference type="SAM" id="MobiDB-lite"/>
    </source>
</evidence>
<dbReference type="Pfam" id="PF17667">
    <property type="entry name" value="Pkinase_fungal"/>
    <property type="match status" value="1"/>
</dbReference>
<dbReference type="PROSITE" id="PS00109">
    <property type="entry name" value="PROTEIN_KINASE_TYR"/>
    <property type="match status" value="1"/>
</dbReference>
<reference evidence="3 4" key="1">
    <citation type="journal article" date="2019" name="Nat. Ecol. Evol.">
        <title>Megaphylogeny resolves global patterns of mushroom evolution.</title>
        <authorList>
            <person name="Varga T."/>
            <person name="Krizsan K."/>
            <person name="Foldi C."/>
            <person name="Dima B."/>
            <person name="Sanchez-Garcia M."/>
            <person name="Sanchez-Ramirez S."/>
            <person name="Szollosi G.J."/>
            <person name="Szarkandi J.G."/>
            <person name="Papp V."/>
            <person name="Albert L."/>
            <person name="Andreopoulos W."/>
            <person name="Angelini C."/>
            <person name="Antonin V."/>
            <person name="Barry K.W."/>
            <person name="Bougher N.L."/>
            <person name="Buchanan P."/>
            <person name="Buyck B."/>
            <person name="Bense V."/>
            <person name="Catcheside P."/>
            <person name="Chovatia M."/>
            <person name="Cooper J."/>
            <person name="Damon W."/>
            <person name="Desjardin D."/>
            <person name="Finy P."/>
            <person name="Geml J."/>
            <person name="Haridas S."/>
            <person name="Hughes K."/>
            <person name="Justo A."/>
            <person name="Karasinski D."/>
            <person name="Kautmanova I."/>
            <person name="Kiss B."/>
            <person name="Kocsube S."/>
            <person name="Kotiranta H."/>
            <person name="LaButti K.M."/>
            <person name="Lechner B.E."/>
            <person name="Liimatainen K."/>
            <person name="Lipzen A."/>
            <person name="Lukacs Z."/>
            <person name="Mihaltcheva S."/>
            <person name="Morgado L.N."/>
            <person name="Niskanen T."/>
            <person name="Noordeloos M.E."/>
            <person name="Ohm R.A."/>
            <person name="Ortiz-Santana B."/>
            <person name="Ovrebo C."/>
            <person name="Racz N."/>
            <person name="Riley R."/>
            <person name="Savchenko A."/>
            <person name="Shiryaev A."/>
            <person name="Soop K."/>
            <person name="Spirin V."/>
            <person name="Szebenyi C."/>
            <person name="Tomsovsky M."/>
            <person name="Tulloss R.E."/>
            <person name="Uehling J."/>
            <person name="Grigoriev I.V."/>
            <person name="Vagvolgyi C."/>
            <person name="Papp T."/>
            <person name="Martin F.M."/>
            <person name="Miettinen O."/>
            <person name="Hibbett D.S."/>
            <person name="Nagy L.G."/>
        </authorList>
    </citation>
    <scope>NUCLEOTIDE SEQUENCE [LARGE SCALE GENOMIC DNA]</scope>
    <source>
        <strain evidence="3 4">HHB13444</strain>
    </source>
</reference>
<dbReference type="PROSITE" id="PS50011">
    <property type="entry name" value="PROTEIN_KINASE_DOM"/>
    <property type="match status" value="1"/>
</dbReference>
<dbReference type="InterPro" id="IPR011009">
    <property type="entry name" value="Kinase-like_dom_sf"/>
</dbReference>
<feature type="compositionally biased region" description="Low complexity" evidence="1">
    <location>
        <begin position="344"/>
        <end position="353"/>
    </location>
</feature>
<keyword evidence="4" id="KW-1185">Reference proteome</keyword>
<evidence type="ECO:0000313" key="3">
    <source>
        <dbReference type="EMBL" id="TFK91835.1"/>
    </source>
</evidence>
<dbReference type="GO" id="GO:0004672">
    <property type="term" value="F:protein kinase activity"/>
    <property type="evidence" value="ECO:0007669"/>
    <property type="project" value="InterPro"/>
</dbReference>
<gene>
    <name evidence="3" type="ORF">K466DRAFT_540959</name>
</gene>
<evidence type="ECO:0000259" key="2">
    <source>
        <dbReference type="PROSITE" id="PS50011"/>
    </source>
</evidence>
<dbReference type="EMBL" id="ML211011">
    <property type="protein sequence ID" value="TFK91835.1"/>
    <property type="molecule type" value="Genomic_DNA"/>
</dbReference>
<name>A0A5C3PQ28_9APHY</name>
<dbReference type="GO" id="GO:0005524">
    <property type="term" value="F:ATP binding"/>
    <property type="evidence" value="ECO:0007669"/>
    <property type="project" value="InterPro"/>
</dbReference>
<sequence>MTAVRPSSRRKYGTTTKADTKDALSRRFGHSCTEGSTTASTASFFAIGEVHTLNDHDSTVRWKKTEGTDDPPSCIIQFQGHTYRGRVIFRSDSRGRPTTVYYAQGDEGDEVVIKDTYRRCELRFNKEEDLLQHIHRDGDVPGVARLKDWQYIRSADGKLLQQGAGDDARVKLRLVLYDYGADLQKAQSVNDLLKAIYDVLEVHRTIYVQRRVLHRDMSANNILMYPRWADIKDRKVLESMPPLIQDILDGRIRSLKQRVAHCLLIDLDHAVLLDTEEAHTELASRTGTPMYISRSVCAGKYQGCVAAAPMPKLEGEAYEMYTKVHGSARYHKYAEKDSSTRHGSIPPSARSRTSPPPPKFTHRPEHDVESTFWSMLCTLLRVRPRTFHGEKHGPPDHVAWLWDILQKHAIVPEPNPLSDIRRLIFDLDSDMWCKYFPAEMSDVAILVASIAEQVAPEYAFWPTQPPEDHLHEAVQRLILQYLVEHREKDILLDPDHLRPTKAESPEVYHSTKKLASGTEISKSGVVAQPKTGGSGSPSKPDHAIVTSKAQAARGIESTSPTGAGPSTNSQPAPTRAPKRKGGSEGGRASKRPTGETHTS</sequence>
<dbReference type="InParanoid" id="A0A5C3PQ28"/>
<feature type="compositionally biased region" description="Basic and acidic residues" evidence="1">
    <location>
        <begin position="494"/>
        <end position="506"/>
    </location>
</feature>
<feature type="domain" description="Protein kinase" evidence="2">
    <location>
        <begin position="86"/>
        <end position="401"/>
    </location>
</feature>
<dbReference type="PANTHER" id="PTHR38248">
    <property type="entry name" value="FUNK1 6"/>
    <property type="match status" value="1"/>
</dbReference>
<dbReference type="InterPro" id="IPR008266">
    <property type="entry name" value="Tyr_kinase_AS"/>
</dbReference>
<dbReference type="SUPFAM" id="SSF56112">
    <property type="entry name" value="Protein kinase-like (PK-like)"/>
    <property type="match status" value="1"/>
</dbReference>